<accession>A0ABQ8CUI3</accession>
<dbReference type="InterPro" id="IPR019529">
    <property type="entry name" value="Syntaxin-18_N"/>
</dbReference>
<dbReference type="PANTHER" id="PTHR33697">
    <property type="entry name" value="T17B22.17 PROTEIN-RELATED"/>
    <property type="match status" value="1"/>
</dbReference>
<dbReference type="InterPro" id="IPR000313">
    <property type="entry name" value="PWWP_dom"/>
</dbReference>
<dbReference type="Pfam" id="PF00855">
    <property type="entry name" value="PWWP"/>
    <property type="match status" value="1"/>
</dbReference>
<comment type="caution">
    <text evidence="5">The sequence shown here is derived from an EMBL/GenBank/DDBJ whole genome shotgun (WGS) entry which is preliminary data.</text>
</comment>
<dbReference type="Gene3D" id="1.20.5.110">
    <property type="match status" value="1"/>
</dbReference>
<name>A0ABQ8CUI3_BRANA</name>
<gene>
    <name evidence="5" type="ORF">HID58_020762</name>
</gene>
<feature type="compositionally biased region" description="Low complexity" evidence="2">
    <location>
        <begin position="484"/>
        <end position="494"/>
    </location>
</feature>
<organism evidence="5 6">
    <name type="scientific">Brassica napus</name>
    <name type="common">Rape</name>
    <dbReference type="NCBI Taxonomy" id="3708"/>
    <lineage>
        <taxon>Eukaryota</taxon>
        <taxon>Viridiplantae</taxon>
        <taxon>Streptophyta</taxon>
        <taxon>Embryophyta</taxon>
        <taxon>Tracheophyta</taxon>
        <taxon>Spermatophyta</taxon>
        <taxon>Magnoliopsida</taxon>
        <taxon>eudicotyledons</taxon>
        <taxon>Gunneridae</taxon>
        <taxon>Pentapetalae</taxon>
        <taxon>rosids</taxon>
        <taxon>malvids</taxon>
        <taxon>Brassicales</taxon>
        <taxon>Brassicaceae</taxon>
        <taxon>Brassiceae</taxon>
        <taxon>Brassica</taxon>
    </lineage>
</organism>
<dbReference type="EMBL" id="JAGKQM010000006">
    <property type="protein sequence ID" value="KAH0920744.1"/>
    <property type="molecule type" value="Genomic_DNA"/>
</dbReference>
<keyword evidence="3" id="KW-0812">Transmembrane</keyword>
<evidence type="ECO:0000256" key="3">
    <source>
        <dbReference type="SAM" id="Phobius"/>
    </source>
</evidence>
<keyword evidence="1" id="KW-0653">Protein transport</keyword>
<dbReference type="Proteomes" id="UP000824890">
    <property type="component" value="Unassembled WGS sequence"/>
</dbReference>
<evidence type="ECO:0000256" key="2">
    <source>
        <dbReference type="SAM" id="MobiDB-lite"/>
    </source>
</evidence>
<feature type="compositionally biased region" description="Acidic residues" evidence="2">
    <location>
        <begin position="462"/>
        <end position="483"/>
    </location>
</feature>
<dbReference type="InterPro" id="IPR010989">
    <property type="entry name" value="SNARE"/>
</dbReference>
<feature type="region of interest" description="Disordered" evidence="2">
    <location>
        <begin position="641"/>
        <end position="660"/>
    </location>
</feature>
<protein>
    <recommendedName>
        <fullName evidence="4">PWWP domain-containing protein</fullName>
    </recommendedName>
</protein>
<dbReference type="PANTHER" id="PTHR33697:SF4">
    <property type="entry name" value="PWWP DOMAIN-CONTAINING PROTEIN"/>
    <property type="match status" value="1"/>
</dbReference>
<dbReference type="PROSITE" id="PS50812">
    <property type="entry name" value="PWWP"/>
    <property type="match status" value="1"/>
</dbReference>
<feature type="region of interest" description="Disordered" evidence="2">
    <location>
        <begin position="750"/>
        <end position="775"/>
    </location>
</feature>
<keyword evidence="6" id="KW-1185">Reference proteome</keyword>
<reference evidence="5 6" key="1">
    <citation type="submission" date="2021-05" db="EMBL/GenBank/DDBJ databases">
        <title>Genome Assembly of Synthetic Allotetraploid Brassica napus Reveals Homoeologous Exchanges between Subgenomes.</title>
        <authorList>
            <person name="Davis J.T."/>
        </authorList>
    </citation>
    <scope>NUCLEOTIDE SEQUENCE [LARGE SCALE GENOMIC DNA]</scope>
    <source>
        <strain evidence="6">cv. Da-Ae</strain>
        <tissue evidence="5">Seedling</tissue>
    </source>
</reference>
<keyword evidence="3" id="KW-0472">Membrane</keyword>
<feature type="compositionally biased region" description="Basic residues" evidence="2">
    <location>
        <begin position="750"/>
        <end position="762"/>
    </location>
</feature>
<feature type="domain" description="PWWP" evidence="4">
    <location>
        <begin position="341"/>
        <end position="403"/>
    </location>
</feature>
<feature type="region of interest" description="Disordered" evidence="2">
    <location>
        <begin position="844"/>
        <end position="883"/>
    </location>
</feature>
<dbReference type="InterPro" id="IPR044679">
    <property type="entry name" value="PWWP2-like"/>
</dbReference>
<feature type="region of interest" description="Disordered" evidence="2">
    <location>
        <begin position="450"/>
        <end position="519"/>
    </location>
</feature>
<proteinExistence type="predicted"/>
<feature type="compositionally biased region" description="Basic residues" evidence="2">
    <location>
        <begin position="846"/>
        <end position="857"/>
    </location>
</feature>
<sequence>MSRFRDRTEDFKDSVRKSAISDGYTEAKVASTMASFIIHKPKERSPFTRAALKTLESIKELDQFMMKHRKDYVDMHRTTEHEKDSIEQEITSFIKACKEQIDVLKNSIRNEEANSKGWLGLAADNFNADTIAHKHGVVLILSEKLHSVTAQFDQLRATRFQDIINRAMPRRKPKRITKEASPVNATLANPEPIEPNEIQAQPRRLQQQQLLDDETQALQVTSQQLYLVELSNLLDGARQTETKMVEMSALNHLMATHVLQQAQQIEVLYDQAVEATKNVELGNKELSQAIQRNSSSRTFLLLFFFVLTFSVLFLDCLAIVLQVVSLWSNDDQNLKAINASVGRLVWVRLRNGSWWPGQTLLHEEVPESSLLSPKLGTPIKLLGRDDVGIDWYVLEKSKSVKAFRCGEYDAHIEKAKASAAAARASSKKTVKCTRRENAIISALEIENAHLAKEDHPDNNLCSEEEDDEVTESEDRGEAEDELELLQSSMSSQEMVKVEPKRRRTPNDSEEDGTEGNKRMRGLEDIGKEHVGATVLHRQEMGSICDVNLSNGYIVSNGYKACSPLSLKIKRSQVTNGSECSKRKNRSRQLTKVLECTAMVCVPGTSDQLVTSGLEPVESMKSVSVVINNNSDSTGVSCENAPENVVGDSHNNKAKDSETSSVSVSAEDAVQLYDVPLTEGEAKHSAGINGFPAACTISSSRAALVSALTRRCSHDVSVKKEARNGSAFANPPDTQLVIWNSNGIEKSTSKWKLKGKRNSRQRSKKQEARSGVYSEEANNNRPLLLPALFEVKIEVRASCNKPRVPLVSRMSKLNGKAIVGHPVSVEALEESYYNGMVMSQAVVKAKSLSKKKSNKRKTTGPFGKSSKSKKKSSSLSVKTRRLSTLTERSKKQTIEKLKETVVACIPLKVVFSRINQVLKGSARQTQHRALPSAVKT</sequence>
<dbReference type="SUPFAM" id="SSF47661">
    <property type="entry name" value="t-snare proteins"/>
    <property type="match status" value="1"/>
</dbReference>
<keyword evidence="3" id="KW-1133">Transmembrane helix</keyword>
<evidence type="ECO:0000313" key="6">
    <source>
        <dbReference type="Proteomes" id="UP000824890"/>
    </source>
</evidence>
<dbReference type="Pfam" id="PF10496">
    <property type="entry name" value="Syntaxin-18_N"/>
    <property type="match status" value="1"/>
</dbReference>
<dbReference type="CDD" id="cd05162">
    <property type="entry name" value="PWWP"/>
    <property type="match status" value="1"/>
</dbReference>
<dbReference type="Gene3D" id="2.30.30.140">
    <property type="match status" value="1"/>
</dbReference>
<evidence type="ECO:0000256" key="1">
    <source>
        <dbReference type="ARBA" id="ARBA00022927"/>
    </source>
</evidence>
<dbReference type="SUPFAM" id="SSF63748">
    <property type="entry name" value="Tudor/PWWP/MBT"/>
    <property type="match status" value="1"/>
</dbReference>
<evidence type="ECO:0000313" key="5">
    <source>
        <dbReference type="EMBL" id="KAH0920744.1"/>
    </source>
</evidence>
<feature type="compositionally biased region" description="Low complexity" evidence="2">
    <location>
        <begin position="872"/>
        <end position="883"/>
    </location>
</feature>
<keyword evidence="1" id="KW-0813">Transport</keyword>
<evidence type="ECO:0000259" key="4">
    <source>
        <dbReference type="PROSITE" id="PS50812"/>
    </source>
</evidence>
<feature type="transmembrane region" description="Helical" evidence="3">
    <location>
        <begin position="299"/>
        <end position="327"/>
    </location>
</feature>